<dbReference type="InterPro" id="IPR029063">
    <property type="entry name" value="SAM-dependent_MTases_sf"/>
</dbReference>
<dbReference type="EMBL" id="JTHE03000004">
    <property type="protein sequence ID" value="MCM1981332.1"/>
    <property type="molecule type" value="Genomic_DNA"/>
</dbReference>
<dbReference type="InterPro" id="IPR002052">
    <property type="entry name" value="DNA_methylase_N6_adenine_CS"/>
</dbReference>
<dbReference type="PROSITE" id="PS00092">
    <property type="entry name" value="N6_MTASE"/>
    <property type="match status" value="1"/>
</dbReference>
<feature type="binding site" evidence="4">
    <location>
        <begin position="216"/>
        <end position="219"/>
    </location>
    <ligand>
        <name>substrate</name>
    </ligand>
</feature>
<keyword evidence="3 4" id="KW-0949">S-adenosyl-L-methionine</keyword>
<accession>A0ABD4SXJ1</accession>
<evidence type="ECO:0000256" key="4">
    <source>
        <dbReference type="HAMAP-Rule" id="MF_02126"/>
    </source>
</evidence>
<sequence length="311" mass="34919">MTVSPTYNVSGQDLWQWRQQQLQALESEAYRARQAHSPDQLAAELDWMLREVSGLDRLGLRLGTFRSRPQVPLARSLQEISDLWRQRLCDCVPVQYLLGQMTWRQFSLVVSPAVLIPRPETELLIDRAVDWVRQHPEAARGMWADLGTGSGAIALGLARELPEITVQAVEVSAEALAIAQRNIHRYELQRRIILSQGSWFTPLTAHKGQLQGVVSNPPYIPSPLLPRLQPEVVEHEPHLALNGGADGLDAVRHLVQQAHAYLRPGGLLLVEFMAGQGPQIAALLQAEMLYRDIELVRDWAGLDRFVQAVRV</sequence>
<dbReference type="RefSeq" id="WP_166278667.1">
    <property type="nucleotide sequence ID" value="NZ_JTHE03000004.1"/>
</dbReference>
<dbReference type="NCBIfam" id="TIGR00536">
    <property type="entry name" value="hemK_fam"/>
    <property type="match status" value="1"/>
</dbReference>
<dbReference type="NCBIfam" id="TIGR03534">
    <property type="entry name" value="RF_mod_PrmC"/>
    <property type="match status" value="1"/>
</dbReference>
<dbReference type="AlphaFoldDB" id="A0ABD4SXJ1"/>
<dbReference type="InterPro" id="IPR004556">
    <property type="entry name" value="HemK-like"/>
</dbReference>
<organism evidence="6 7">
    <name type="scientific">Lyngbya confervoides BDU141951</name>
    <dbReference type="NCBI Taxonomy" id="1574623"/>
    <lineage>
        <taxon>Bacteria</taxon>
        <taxon>Bacillati</taxon>
        <taxon>Cyanobacteriota</taxon>
        <taxon>Cyanophyceae</taxon>
        <taxon>Oscillatoriophycideae</taxon>
        <taxon>Oscillatoriales</taxon>
        <taxon>Microcoleaceae</taxon>
        <taxon>Lyngbya</taxon>
    </lineage>
</organism>
<comment type="catalytic activity">
    <reaction evidence="4">
        <text>L-glutaminyl-[peptide chain release factor] + S-adenosyl-L-methionine = N(5)-methyl-L-glutaminyl-[peptide chain release factor] + S-adenosyl-L-homocysteine + H(+)</text>
        <dbReference type="Rhea" id="RHEA:42896"/>
        <dbReference type="Rhea" id="RHEA-COMP:10271"/>
        <dbReference type="Rhea" id="RHEA-COMP:10272"/>
        <dbReference type="ChEBI" id="CHEBI:15378"/>
        <dbReference type="ChEBI" id="CHEBI:30011"/>
        <dbReference type="ChEBI" id="CHEBI:57856"/>
        <dbReference type="ChEBI" id="CHEBI:59789"/>
        <dbReference type="ChEBI" id="CHEBI:61891"/>
        <dbReference type="EC" id="2.1.1.297"/>
    </reaction>
</comment>
<dbReference type="PANTHER" id="PTHR47441:SF3">
    <property type="entry name" value="RELEASE FACTOR GLUTAMINE METHYLTRANSFERASE"/>
    <property type="match status" value="1"/>
</dbReference>
<dbReference type="InterPro" id="IPR052663">
    <property type="entry name" value="RF_glutamine_MTase_cyano"/>
</dbReference>
<comment type="function">
    <text evidence="4">Methylates the class 1 translation termination release factors RF1/PrfA and RF2/PrfB on the glutamine residue of the universally conserved GGQ motif.</text>
</comment>
<dbReference type="Pfam" id="PF05175">
    <property type="entry name" value="MTS"/>
    <property type="match status" value="1"/>
</dbReference>
<reference evidence="6 7" key="1">
    <citation type="journal article" date="2015" name="Genome Announc.">
        <title>Draft Genome Sequence of Filamentous Marine Cyanobacterium Lyngbya confervoides Strain BDU141951.</title>
        <authorList>
            <person name="Chandrababunaidu M.M."/>
            <person name="Sen D."/>
            <person name="Tripathy S."/>
        </authorList>
    </citation>
    <scope>NUCLEOTIDE SEQUENCE [LARGE SCALE GENOMIC DNA]</scope>
    <source>
        <strain evidence="6 7">BDU141951</strain>
    </source>
</reference>
<feature type="binding site" evidence="4">
    <location>
        <position position="199"/>
    </location>
    <ligand>
        <name>S-adenosyl-L-methionine</name>
        <dbReference type="ChEBI" id="CHEBI:59789"/>
    </ligand>
</feature>
<feature type="domain" description="Methyltransferase small" evidence="5">
    <location>
        <begin position="136"/>
        <end position="219"/>
    </location>
</feature>
<feature type="binding site" evidence="4">
    <location>
        <position position="216"/>
    </location>
    <ligand>
        <name>S-adenosyl-L-methionine</name>
        <dbReference type="ChEBI" id="CHEBI:59789"/>
    </ligand>
</feature>
<keyword evidence="7" id="KW-1185">Reference proteome</keyword>
<keyword evidence="1 4" id="KW-0489">Methyltransferase</keyword>
<dbReference type="EC" id="2.1.1.297" evidence="4"/>
<evidence type="ECO:0000313" key="7">
    <source>
        <dbReference type="Proteomes" id="UP000031561"/>
    </source>
</evidence>
<comment type="similarity">
    <text evidence="4">Belongs to the protein N5-glutamine methyltransferase family. PrmC subfamily.</text>
</comment>
<dbReference type="SUPFAM" id="SSF53335">
    <property type="entry name" value="S-adenosyl-L-methionine-dependent methyltransferases"/>
    <property type="match status" value="1"/>
</dbReference>
<dbReference type="Gene3D" id="3.40.50.150">
    <property type="entry name" value="Vaccinia Virus protein VP39"/>
    <property type="match status" value="1"/>
</dbReference>
<evidence type="ECO:0000256" key="3">
    <source>
        <dbReference type="ARBA" id="ARBA00022691"/>
    </source>
</evidence>
<dbReference type="HAMAP" id="MF_02126">
    <property type="entry name" value="RF_methyltr_PrmC"/>
    <property type="match status" value="1"/>
</dbReference>
<comment type="caution">
    <text evidence="6">The sequence shown here is derived from an EMBL/GenBank/DDBJ whole genome shotgun (WGS) entry which is preliminary data.</text>
</comment>
<evidence type="ECO:0000259" key="5">
    <source>
        <dbReference type="Pfam" id="PF05175"/>
    </source>
</evidence>
<dbReference type="InterPro" id="IPR019874">
    <property type="entry name" value="RF_methyltr_PrmC"/>
</dbReference>
<dbReference type="GO" id="GO:0032259">
    <property type="term" value="P:methylation"/>
    <property type="evidence" value="ECO:0007669"/>
    <property type="project" value="UniProtKB-KW"/>
</dbReference>
<dbReference type="GO" id="GO:0102559">
    <property type="term" value="F:peptide chain release factor N(5)-glutamine methyltransferase activity"/>
    <property type="evidence" value="ECO:0007669"/>
    <property type="project" value="UniProtKB-EC"/>
</dbReference>
<dbReference type="PANTHER" id="PTHR47441">
    <property type="match status" value="1"/>
</dbReference>
<protein>
    <recommendedName>
        <fullName evidence="4">Release factor glutamine methyltransferase</fullName>
        <shortName evidence="4">RF MTase</shortName>
        <ecNumber evidence="4">2.1.1.297</ecNumber>
    </recommendedName>
    <alternativeName>
        <fullName evidence="4">N5-glutamine methyltransferase PrmC</fullName>
    </alternativeName>
    <alternativeName>
        <fullName evidence="4">Protein-(glutamine-N5) MTase PrmC</fullName>
    </alternativeName>
    <alternativeName>
        <fullName evidence="4">Protein-glutamine N-methyltransferase PrmC</fullName>
    </alternativeName>
</protein>
<name>A0ABD4SXJ1_9CYAN</name>
<feature type="binding site" evidence="4">
    <location>
        <position position="170"/>
    </location>
    <ligand>
        <name>S-adenosyl-L-methionine</name>
        <dbReference type="ChEBI" id="CHEBI:59789"/>
    </ligand>
</feature>
<feature type="binding site" evidence="4">
    <location>
        <begin position="147"/>
        <end position="151"/>
    </location>
    <ligand>
        <name>S-adenosyl-L-methionine</name>
        <dbReference type="ChEBI" id="CHEBI:59789"/>
    </ligand>
</feature>
<evidence type="ECO:0000313" key="6">
    <source>
        <dbReference type="EMBL" id="MCM1981332.1"/>
    </source>
</evidence>
<keyword evidence="2 4" id="KW-0808">Transferase</keyword>
<dbReference type="Proteomes" id="UP000031561">
    <property type="component" value="Unassembled WGS sequence"/>
</dbReference>
<dbReference type="InterPro" id="IPR007848">
    <property type="entry name" value="Small_mtfrase_dom"/>
</dbReference>
<dbReference type="CDD" id="cd02440">
    <property type="entry name" value="AdoMet_MTases"/>
    <property type="match status" value="1"/>
</dbReference>
<proteinExistence type="inferred from homology"/>
<evidence type="ECO:0000256" key="1">
    <source>
        <dbReference type="ARBA" id="ARBA00022603"/>
    </source>
</evidence>
<gene>
    <name evidence="4 6" type="primary">prmC</name>
    <name evidence="6" type="ORF">QQ91_0000600</name>
</gene>
<evidence type="ECO:0000256" key="2">
    <source>
        <dbReference type="ARBA" id="ARBA00022679"/>
    </source>
</evidence>